<dbReference type="EMBL" id="LYXE01000090">
    <property type="protein sequence ID" value="PDV98659.1"/>
    <property type="molecule type" value="Genomic_DNA"/>
</dbReference>
<feature type="transmembrane region" description="Helical" evidence="1">
    <location>
        <begin position="132"/>
        <end position="152"/>
    </location>
</feature>
<gene>
    <name evidence="2" type="ORF">A9Q02_01565</name>
</gene>
<keyword evidence="1" id="KW-0472">Membrane</keyword>
<feature type="transmembrane region" description="Helical" evidence="1">
    <location>
        <begin position="191"/>
        <end position="212"/>
    </location>
</feature>
<reference evidence="2 3" key="1">
    <citation type="submission" date="2016-05" db="EMBL/GenBank/DDBJ databases">
        <authorList>
            <person name="Lavstsen T."/>
            <person name="Jespersen J.S."/>
        </authorList>
    </citation>
    <scope>NUCLEOTIDE SEQUENCE [LARGE SCALE GENOMIC DNA]</scope>
    <source>
        <strain evidence="2 3">B7-9</strain>
    </source>
</reference>
<sequence>MTEFQLVLIIASIAAFFTYLGAPLAEAFEVPHLVISAALQFAAGVIMALVAFSLMPPAIRLGPLTWVLGAFFVGGLLYVILEYVSVWALSKPDLAQDNSASLGLYIGILVDLLIDGMVIGIGSTLTIKTGLLLALGMSISTAPLAFVITATAKRQGVPRRRRRLLSFLFIAAIIGGAVIGYLVLRNQSLEVRLILVALASGFLITTITQGMIPEANKEGEPGFAGVLFVGGISLYALMTLGLQ</sequence>
<keyword evidence="3" id="KW-1185">Reference proteome</keyword>
<feature type="transmembrane region" description="Helical" evidence="1">
    <location>
        <begin position="37"/>
        <end position="54"/>
    </location>
</feature>
<feature type="transmembrane region" description="Helical" evidence="1">
    <location>
        <begin position="164"/>
        <end position="184"/>
    </location>
</feature>
<evidence type="ECO:0000313" key="3">
    <source>
        <dbReference type="Proteomes" id="UP000220922"/>
    </source>
</evidence>
<organism evidence="2 3">
    <name type="scientific">Candidatus Chloroploca asiatica</name>
    <dbReference type="NCBI Taxonomy" id="1506545"/>
    <lineage>
        <taxon>Bacteria</taxon>
        <taxon>Bacillati</taxon>
        <taxon>Chloroflexota</taxon>
        <taxon>Chloroflexia</taxon>
        <taxon>Chloroflexales</taxon>
        <taxon>Chloroflexineae</taxon>
        <taxon>Oscillochloridaceae</taxon>
        <taxon>Candidatus Chloroploca</taxon>
    </lineage>
</organism>
<dbReference type="Proteomes" id="UP000220922">
    <property type="component" value="Unassembled WGS sequence"/>
</dbReference>
<evidence type="ECO:0008006" key="4">
    <source>
        <dbReference type="Google" id="ProtNLM"/>
    </source>
</evidence>
<feature type="transmembrane region" description="Helical" evidence="1">
    <location>
        <begin position="102"/>
        <end position="125"/>
    </location>
</feature>
<proteinExistence type="predicted"/>
<keyword evidence="1" id="KW-0812">Transmembrane</keyword>
<feature type="transmembrane region" description="Helical" evidence="1">
    <location>
        <begin position="224"/>
        <end position="242"/>
    </location>
</feature>
<keyword evidence="1" id="KW-1133">Transmembrane helix</keyword>
<comment type="caution">
    <text evidence="2">The sequence shown here is derived from an EMBL/GenBank/DDBJ whole genome shotgun (WGS) entry which is preliminary data.</text>
</comment>
<accession>A0A2H3KL03</accession>
<protein>
    <recommendedName>
        <fullName evidence="4">Transporter</fullName>
    </recommendedName>
</protein>
<dbReference type="AlphaFoldDB" id="A0A2H3KL03"/>
<feature type="transmembrane region" description="Helical" evidence="1">
    <location>
        <begin position="66"/>
        <end position="90"/>
    </location>
</feature>
<name>A0A2H3KL03_9CHLR</name>
<dbReference type="RefSeq" id="WP_097653007.1">
    <property type="nucleotide sequence ID" value="NZ_LYXE01000090.1"/>
</dbReference>
<evidence type="ECO:0000256" key="1">
    <source>
        <dbReference type="SAM" id="Phobius"/>
    </source>
</evidence>
<evidence type="ECO:0000313" key="2">
    <source>
        <dbReference type="EMBL" id="PDV98659.1"/>
    </source>
</evidence>
<dbReference type="OrthoDB" id="1418968at2"/>